<dbReference type="KEGG" id="ccar:109092694"/>
<evidence type="ECO:0000313" key="1">
    <source>
        <dbReference type="RefSeq" id="XP_042605536.1"/>
    </source>
</evidence>
<reference evidence="1" key="1">
    <citation type="submission" date="2025-08" db="UniProtKB">
        <authorList>
            <consortium name="RefSeq"/>
        </authorList>
    </citation>
    <scope>IDENTIFICATION</scope>
    <source>
        <tissue evidence="1">Muscle</tissue>
    </source>
</reference>
<proteinExistence type="predicted"/>
<organism evidence="1">
    <name type="scientific">Cyprinus carpio</name>
    <name type="common">Common carp</name>
    <dbReference type="NCBI Taxonomy" id="7962"/>
    <lineage>
        <taxon>Eukaryota</taxon>
        <taxon>Metazoa</taxon>
        <taxon>Chordata</taxon>
        <taxon>Craniata</taxon>
        <taxon>Vertebrata</taxon>
        <taxon>Euteleostomi</taxon>
        <taxon>Actinopterygii</taxon>
        <taxon>Neopterygii</taxon>
        <taxon>Teleostei</taxon>
        <taxon>Ostariophysi</taxon>
        <taxon>Cypriniformes</taxon>
        <taxon>Cyprinidae</taxon>
        <taxon>Cyprininae</taxon>
        <taxon>Cyprinus</taxon>
    </lineage>
</organism>
<dbReference type="GeneID" id="109092694"/>
<gene>
    <name evidence="1" type="primary">LOC109092694</name>
</gene>
<dbReference type="InterPro" id="IPR052035">
    <property type="entry name" value="ZnF_BED_domain_contain"/>
</dbReference>
<dbReference type="OrthoDB" id="1607513at2759"/>
<dbReference type="PANTHER" id="PTHR46481:SF9">
    <property type="entry name" value="ZINC FINGER BED DOMAIN-CONTAINING PROTEIN 1-LIKE"/>
    <property type="match status" value="1"/>
</dbReference>
<dbReference type="RefSeq" id="XP_042605536.1">
    <property type="nucleotide sequence ID" value="XM_042749602.1"/>
</dbReference>
<dbReference type="AlphaFoldDB" id="A0A9Q9XPG6"/>
<name>A0A9Q9XPG6_CYPCA</name>
<sequence length="246" mass="27939">MTERVIEQQKAIAHILSSDKKSRHLIPTWQDMGVLEAINKSLHPLVKFTDALSGERYVSVSFVKPVIHLFNSSILKVKDDDTDLSRAIKSKILEYLNEKYSDPHIQALLDMASTVDPRFKMRYTTEDNKTSVQARLKAEMQTVAMMVPPPEPAQENTEDAEAGCAPKKKMSLGSYFKTTEQALPTNNQEPSVACVLQSFLQSCNLDSERDPLKRWKENEKVYPRLSKSGKEILVHTSHKISFREGF</sequence>
<protein>
    <submittedName>
        <fullName evidence="1">Uncharacterized protein LOC109092694</fullName>
    </submittedName>
</protein>
<dbReference type="PANTHER" id="PTHR46481">
    <property type="entry name" value="ZINC FINGER BED DOMAIN-CONTAINING PROTEIN 4"/>
    <property type="match status" value="1"/>
</dbReference>
<accession>A0A9Q9XPG6</accession>
<dbReference type="Proteomes" id="UP001155660">
    <property type="component" value="Chromosome A4"/>
</dbReference>